<dbReference type="PIRSF" id="PIRSF003101">
    <property type="entry name" value="FtsA"/>
    <property type="match status" value="1"/>
</dbReference>
<dbReference type="AlphaFoldDB" id="A0A4R1K2I0"/>
<dbReference type="Proteomes" id="UP000294614">
    <property type="component" value="Unassembled WGS sequence"/>
</dbReference>
<dbReference type="GO" id="GO:0032153">
    <property type="term" value="C:cell division site"/>
    <property type="evidence" value="ECO:0007669"/>
    <property type="project" value="UniProtKB-UniRule"/>
</dbReference>
<dbReference type="SMART" id="SM00842">
    <property type="entry name" value="FtsA"/>
    <property type="match status" value="1"/>
</dbReference>
<dbReference type="GO" id="GO:0009898">
    <property type="term" value="C:cytoplasmic side of plasma membrane"/>
    <property type="evidence" value="ECO:0007669"/>
    <property type="project" value="UniProtKB-UniRule"/>
</dbReference>
<organism evidence="8 9">
    <name type="scientific">Seleniivibrio woodruffii</name>
    <dbReference type="NCBI Taxonomy" id="1078050"/>
    <lineage>
        <taxon>Bacteria</taxon>
        <taxon>Pseudomonadati</taxon>
        <taxon>Deferribacterota</taxon>
        <taxon>Deferribacteres</taxon>
        <taxon>Deferribacterales</taxon>
        <taxon>Geovibrionaceae</taxon>
        <taxon>Seleniivibrio</taxon>
    </lineage>
</organism>
<comment type="caution">
    <text evidence="8">The sequence shown here is derived from an EMBL/GenBank/DDBJ whole genome shotgun (WGS) entry which is preliminary data.</text>
</comment>
<evidence type="ECO:0000256" key="3">
    <source>
        <dbReference type="ARBA" id="ARBA00023136"/>
    </source>
</evidence>
<dbReference type="OrthoDB" id="9768127at2"/>
<dbReference type="PANTHER" id="PTHR32432:SF4">
    <property type="entry name" value="CELL DIVISION PROTEIN FTSA"/>
    <property type="match status" value="1"/>
</dbReference>
<evidence type="ECO:0000256" key="5">
    <source>
        <dbReference type="HAMAP-Rule" id="MF_02033"/>
    </source>
</evidence>
<proteinExistence type="inferred from homology"/>
<dbReference type="Pfam" id="PF02491">
    <property type="entry name" value="SHS2_FTSA"/>
    <property type="match status" value="1"/>
</dbReference>
<gene>
    <name evidence="5" type="primary">ftsA</name>
    <name evidence="8" type="ORF">C8D98_2740</name>
</gene>
<evidence type="ECO:0000256" key="2">
    <source>
        <dbReference type="ARBA" id="ARBA00022618"/>
    </source>
</evidence>
<evidence type="ECO:0000256" key="4">
    <source>
        <dbReference type="ARBA" id="ARBA00023306"/>
    </source>
</evidence>
<keyword evidence="3 5" id="KW-0472">Membrane</keyword>
<evidence type="ECO:0000259" key="7">
    <source>
        <dbReference type="SMART" id="SM00842"/>
    </source>
</evidence>
<protein>
    <recommendedName>
        <fullName evidence="5 6">Cell division protein FtsA</fullName>
    </recommendedName>
</protein>
<dbReference type="PANTHER" id="PTHR32432">
    <property type="entry name" value="CELL DIVISION PROTEIN FTSA-RELATED"/>
    <property type="match status" value="1"/>
</dbReference>
<dbReference type="CDD" id="cd24048">
    <property type="entry name" value="ASKHA_NBD_FtsA"/>
    <property type="match status" value="1"/>
</dbReference>
<dbReference type="EMBL" id="SMGG01000008">
    <property type="protein sequence ID" value="TCK58225.1"/>
    <property type="molecule type" value="Genomic_DNA"/>
</dbReference>
<name>A0A4R1K2I0_9BACT</name>
<dbReference type="Pfam" id="PF14450">
    <property type="entry name" value="FtsA"/>
    <property type="match status" value="2"/>
</dbReference>
<comment type="function">
    <text evidence="5 6">Cell division protein that is involved in the assembly of the Z ring. May serve as a membrane anchor for the Z ring.</text>
</comment>
<keyword evidence="9" id="KW-1185">Reference proteome</keyword>
<dbReference type="NCBIfam" id="TIGR01174">
    <property type="entry name" value="ftsA"/>
    <property type="match status" value="1"/>
</dbReference>
<dbReference type="Gene3D" id="3.30.420.40">
    <property type="match status" value="2"/>
</dbReference>
<dbReference type="RefSeq" id="WP_132874702.1">
    <property type="nucleotide sequence ID" value="NZ_JAJUHT010000009.1"/>
</dbReference>
<evidence type="ECO:0000256" key="6">
    <source>
        <dbReference type="PIRNR" id="PIRNR003101"/>
    </source>
</evidence>
<dbReference type="InterPro" id="IPR050696">
    <property type="entry name" value="FtsA/MreB"/>
</dbReference>
<feature type="domain" description="SHS2" evidence="7">
    <location>
        <begin position="7"/>
        <end position="194"/>
    </location>
</feature>
<dbReference type="HAMAP" id="MF_02033">
    <property type="entry name" value="FtsA"/>
    <property type="match status" value="1"/>
</dbReference>
<keyword evidence="1 5" id="KW-1003">Cell membrane</keyword>
<comment type="subcellular location">
    <subcellularLocation>
        <location evidence="5">Cell membrane</location>
        <topology evidence="5">Peripheral membrane protein</topology>
        <orientation evidence="5">Cytoplasmic side</orientation>
    </subcellularLocation>
    <text evidence="5">Localizes to the Z ring in an FtsZ-dependent manner. Targeted to the membrane through a conserved C-terminal amphipathic helix.</text>
</comment>
<reference evidence="8 9" key="1">
    <citation type="submission" date="2019-03" db="EMBL/GenBank/DDBJ databases">
        <title>Genomic Encyclopedia of Type Strains, Phase IV (KMG-IV): sequencing the most valuable type-strain genomes for metagenomic binning, comparative biology and taxonomic classification.</title>
        <authorList>
            <person name="Goeker M."/>
        </authorList>
    </citation>
    <scope>NUCLEOTIDE SEQUENCE [LARGE SCALE GENOMIC DNA]</scope>
    <source>
        <strain evidence="8 9">DSM 24984</strain>
    </source>
</reference>
<comment type="similarity">
    <text evidence="5 6">Belongs to the FtsA/MreB family.</text>
</comment>
<keyword evidence="4 5" id="KW-0131">Cell cycle</keyword>
<sequence>MIQDNIYVGLDFGTTKICVVVASKNSDGSIDIIGLGKAPSDGIRRGVVVNIDSTVQSIRDAIAEAERMSGVQIKAVTAGIAGGHIKSFNQRGTIAVKGGREITSKDVERVIETAAATNMTVGNEILAILPQQFILDGQSEIKDPVGMTGVRLEADVHIITGAVSSAQNIIRSCEKAGIIVNDIVLEQLASSESVLSEDEKEIGVCLIDGGGGTSDMAVFKQGAVFHTAALLIGGRNFTKDLAIGLNTPESEAEKLKVRNGCVWMPLVEEDERIEVPTVGGRPPRLVSKATVTQILQARAEEVFQIFKGELQYKGLLDHLGAGVVITGGLSNHEGIEMLAAEILGVPVRVGRPHNVGGLSDYVHDPKYATGVGLAICAAKKGKSSGARLSSSTDSDEKQFTNVLGRMKGWFSEFF</sequence>
<dbReference type="InterPro" id="IPR043129">
    <property type="entry name" value="ATPase_NBD"/>
</dbReference>
<dbReference type="InterPro" id="IPR020823">
    <property type="entry name" value="Cell_div_FtsA"/>
</dbReference>
<comment type="subunit">
    <text evidence="5">Self-interacts. Interacts with FtsZ.</text>
</comment>
<dbReference type="GO" id="GO:0043093">
    <property type="term" value="P:FtsZ-dependent cytokinesis"/>
    <property type="evidence" value="ECO:0007669"/>
    <property type="project" value="UniProtKB-UniRule"/>
</dbReference>
<keyword evidence="2 5" id="KW-0132">Cell division</keyword>
<dbReference type="InterPro" id="IPR003494">
    <property type="entry name" value="SHS2_FtsA"/>
</dbReference>
<evidence type="ECO:0000313" key="9">
    <source>
        <dbReference type="Proteomes" id="UP000294614"/>
    </source>
</evidence>
<evidence type="ECO:0000256" key="1">
    <source>
        <dbReference type="ARBA" id="ARBA00022475"/>
    </source>
</evidence>
<accession>A0A4R1K2I0</accession>
<evidence type="ECO:0000313" key="8">
    <source>
        <dbReference type="EMBL" id="TCK58225.1"/>
    </source>
</evidence>
<dbReference type="SUPFAM" id="SSF53067">
    <property type="entry name" value="Actin-like ATPase domain"/>
    <property type="match status" value="2"/>
</dbReference>